<dbReference type="Pfam" id="PF00041">
    <property type="entry name" value="fn3"/>
    <property type="match status" value="2"/>
</dbReference>
<evidence type="ECO:0000259" key="2">
    <source>
        <dbReference type="PROSITE" id="PS50853"/>
    </source>
</evidence>
<dbReference type="AlphaFoldDB" id="A0ABD3X693"/>
<accession>A0ABD3X693</accession>
<feature type="non-terminal residue" evidence="3">
    <location>
        <position position="1"/>
    </location>
</feature>
<dbReference type="PANTHER" id="PTHR46708">
    <property type="entry name" value="TENASCIN"/>
    <property type="match status" value="1"/>
</dbReference>
<comment type="caution">
    <text evidence="3">The sequence shown here is derived from an EMBL/GenBank/DDBJ whole genome shotgun (WGS) entry which is preliminary data.</text>
</comment>
<dbReference type="SUPFAM" id="SSF49265">
    <property type="entry name" value="Fibronectin type III"/>
    <property type="match status" value="2"/>
</dbReference>
<dbReference type="Proteomes" id="UP001634394">
    <property type="component" value="Unassembled WGS sequence"/>
</dbReference>
<protein>
    <recommendedName>
        <fullName evidence="2">Fibronectin type-III domain-containing protein</fullName>
    </recommendedName>
</protein>
<evidence type="ECO:0000313" key="3">
    <source>
        <dbReference type="EMBL" id="KAL3881766.1"/>
    </source>
</evidence>
<dbReference type="InterPro" id="IPR050991">
    <property type="entry name" value="ECM_Regulatory_Proteins"/>
</dbReference>
<gene>
    <name evidence="3" type="ORF">ACJMK2_028160</name>
</gene>
<dbReference type="InterPro" id="IPR036116">
    <property type="entry name" value="FN3_sf"/>
</dbReference>
<feature type="domain" description="Fibronectin type-III" evidence="2">
    <location>
        <begin position="3"/>
        <end position="94"/>
    </location>
</feature>
<keyword evidence="4" id="KW-1185">Reference proteome</keyword>
<dbReference type="Gene3D" id="2.60.40.10">
    <property type="entry name" value="Immunoglobulins"/>
    <property type="match status" value="2"/>
</dbReference>
<dbReference type="EMBL" id="JBJQND010000003">
    <property type="protein sequence ID" value="KAL3881766.1"/>
    <property type="molecule type" value="Genomic_DNA"/>
</dbReference>
<proteinExistence type="predicted"/>
<evidence type="ECO:0000256" key="1">
    <source>
        <dbReference type="ARBA" id="ARBA00022737"/>
    </source>
</evidence>
<keyword evidence="1" id="KW-0677">Repeat</keyword>
<name>A0ABD3X693_SINWO</name>
<reference evidence="3 4" key="1">
    <citation type="submission" date="2024-11" db="EMBL/GenBank/DDBJ databases">
        <title>Chromosome-level genome assembly of the freshwater bivalve Anodonta woodiana.</title>
        <authorList>
            <person name="Chen X."/>
        </authorList>
    </citation>
    <scope>NUCLEOTIDE SEQUENCE [LARGE SCALE GENOMIC DNA]</scope>
    <source>
        <strain evidence="3">MN2024</strain>
        <tissue evidence="3">Gills</tissue>
    </source>
</reference>
<feature type="non-terminal residue" evidence="3">
    <location>
        <position position="271"/>
    </location>
</feature>
<dbReference type="PANTHER" id="PTHR46708:SF2">
    <property type="entry name" value="FIBRONECTIN TYPE-III DOMAIN-CONTAINING PROTEIN"/>
    <property type="match status" value="1"/>
</dbReference>
<organism evidence="3 4">
    <name type="scientific">Sinanodonta woodiana</name>
    <name type="common">Chinese pond mussel</name>
    <name type="synonym">Anodonta woodiana</name>
    <dbReference type="NCBI Taxonomy" id="1069815"/>
    <lineage>
        <taxon>Eukaryota</taxon>
        <taxon>Metazoa</taxon>
        <taxon>Spiralia</taxon>
        <taxon>Lophotrochozoa</taxon>
        <taxon>Mollusca</taxon>
        <taxon>Bivalvia</taxon>
        <taxon>Autobranchia</taxon>
        <taxon>Heteroconchia</taxon>
        <taxon>Palaeoheterodonta</taxon>
        <taxon>Unionida</taxon>
        <taxon>Unionoidea</taxon>
        <taxon>Unionidae</taxon>
        <taxon>Unioninae</taxon>
        <taxon>Sinanodonta</taxon>
    </lineage>
</organism>
<dbReference type="CDD" id="cd00063">
    <property type="entry name" value="FN3"/>
    <property type="match status" value="2"/>
</dbReference>
<dbReference type="InterPro" id="IPR013783">
    <property type="entry name" value="Ig-like_fold"/>
</dbReference>
<feature type="domain" description="Fibronectin type-III" evidence="2">
    <location>
        <begin position="125"/>
        <end position="216"/>
    </location>
</feature>
<evidence type="ECO:0000313" key="4">
    <source>
        <dbReference type="Proteomes" id="UP001634394"/>
    </source>
</evidence>
<dbReference type="InterPro" id="IPR003961">
    <property type="entry name" value="FN3_dom"/>
</dbReference>
<dbReference type="SMART" id="SM00060">
    <property type="entry name" value="FN3"/>
    <property type="match status" value="2"/>
</dbReference>
<sequence>VEPPEDLVITNVTSRSGIVTWNNPNNLTGTLYGYSLHILNDSSCTREVIWKCTDCQGAFPNLTTSCLNAFQLTASSTALLGPQYYEAVALFPDTNYTVDVAAITGNGKGYKASKHLPTKEEAPLKPLNVMVKNITAKTATVEWSMDEVRPGQTTYIITAIGISPAEMRTHSVSGYFNRKYEFIDLEEYWNYSVIVQAYTSIGSSQSDPVNFTTPAGPAGNVSLFNINKGTGDYAYVTAVVSWKLPLVLDRNGPIDKFYVQQNERNEPIISR</sequence>
<dbReference type="PROSITE" id="PS50853">
    <property type="entry name" value="FN3"/>
    <property type="match status" value="2"/>
</dbReference>